<dbReference type="AlphaFoldDB" id="A0A8D2AWU2"/>
<keyword evidence="3" id="KW-1185">Reference proteome</keyword>
<sequence>KWLPLRGCFVKPQIPHIQGLLKAGREKRTSWNTQRRGGPRTDRGRHWSDAATSQRLLAATRSWKRPARDSPLAPLRVMWPHQMPDFSPVVLTADVQPLELWENGHL</sequence>
<reference evidence="2" key="2">
    <citation type="submission" date="2025-09" db="UniProtKB">
        <authorList>
            <consortium name="Ensembl"/>
        </authorList>
    </citation>
    <scope>IDENTIFICATION</scope>
</reference>
<evidence type="ECO:0000313" key="2">
    <source>
        <dbReference type="Ensembl" id="ENSSVLP00005005198.1"/>
    </source>
</evidence>
<dbReference type="Ensembl" id="ENSSVLT00005005734.1">
    <property type="protein sequence ID" value="ENSSVLP00005005198.1"/>
    <property type="gene ID" value="ENSSVLG00005004154.1"/>
</dbReference>
<organism evidence="2 3">
    <name type="scientific">Sciurus vulgaris</name>
    <name type="common">Eurasian red squirrel</name>
    <dbReference type="NCBI Taxonomy" id="55149"/>
    <lineage>
        <taxon>Eukaryota</taxon>
        <taxon>Metazoa</taxon>
        <taxon>Chordata</taxon>
        <taxon>Craniata</taxon>
        <taxon>Vertebrata</taxon>
        <taxon>Euteleostomi</taxon>
        <taxon>Mammalia</taxon>
        <taxon>Eutheria</taxon>
        <taxon>Euarchontoglires</taxon>
        <taxon>Glires</taxon>
        <taxon>Rodentia</taxon>
        <taxon>Sciuromorpha</taxon>
        <taxon>Sciuridae</taxon>
        <taxon>Sciurinae</taxon>
        <taxon>Sciurini</taxon>
        <taxon>Sciurus</taxon>
    </lineage>
</organism>
<protein>
    <submittedName>
        <fullName evidence="2">Uncharacterized protein</fullName>
    </submittedName>
</protein>
<feature type="compositionally biased region" description="Basic and acidic residues" evidence="1">
    <location>
        <begin position="39"/>
        <end position="48"/>
    </location>
</feature>
<reference evidence="2" key="1">
    <citation type="submission" date="2025-08" db="UniProtKB">
        <authorList>
            <consortium name="Ensembl"/>
        </authorList>
    </citation>
    <scope>IDENTIFICATION</scope>
</reference>
<proteinExistence type="predicted"/>
<name>A0A8D2AWU2_SCIVU</name>
<dbReference type="Proteomes" id="UP000694564">
    <property type="component" value="Chromosome 3"/>
</dbReference>
<accession>A0A8D2AWU2</accession>
<evidence type="ECO:0000313" key="3">
    <source>
        <dbReference type="Proteomes" id="UP000694564"/>
    </source>
</evidence>
<evidence type="ECO:0000256" key="1">
    <source>
        <dbReference type="SAM" id="MobiDB-lite"/>
    </source>
</evidence>
<feature type="region of interest" description="Disordered" evidence="1">
    <location>
        <begin position="23"/>
        <end position="51"/>
    </location>
</feature>